<reference evidence="2 3" key="1">
    <citation type="submission" date="2023-03" db="EMBL/GenBank/DDBJ databases">
        <title>Draft genome sequence of type strain Streptomyces ferralitis JCM 14344.</title>
        <authorList>
            <person name="Klaysubun C."/>
            <person name="Duangmal K."/>
        </authorList>
    </citation>
    <scope>NUCLEOTIDE SEQUENCE [LARGE SCALE GENOMIC DNA]</scope>
    <source>
        <strain evidence="2 3">JCM 14344</strain>
    </source>
</reference>
<evidence type="ECO:0000313" key="3">
    <source>
        <dbReference type="Proteomes" id="UP001220022"/>
    </source>
</evidence>
<dbReference type="PANTHER" id="PTHR11695">
    <property type="entry name" value="ALCOHOL DEHYDROGENASE RELATED"/>
    <property type="match status" value="1"/>
</dbReference>
<dbReference type="InterPro" id="IPR036291">
    <property type="entry name" value="NAD(P)-bd_dom_sf"/>
</dbReference>
<evidence type="ECO:0000259" key="1">
    <source>
        <dbReference type="SMART" id="SM00829"/>
    </source>
</evidence>
<dbReference type="Gene3D" id="3.90.180.10">
    <property type="entry name" value="Medium-chain alcohol dehydrogenases, catalytic domain"/>
    <property type="match status" value="1"/>
</dbReference>
<evidence type="ECO:0000313" key="2">
    <source>
        <dbReference type="EMBL" id="MDF2255133.1"/>
    </source>
</evidence>
<dbReference type="RefSeq" id="WP_275808867.1">
    <property type="nucleotide sequence ID" value="NZ_BAAANM010000012.1"/>
</dbReference>
<gene>
    <name evidence="2" type="ORF">P2L57_05135</name>
</gene>
<dbReference type="SUPFAM" id="SSF51735">
    <property type="entry name" value="NAD(P)-binding Rossmann-fold domains"/>
    <property type="match status" value="1"/>
</dbReference>
<dbReference type="Proteomes" id="UP001220022">
    <property type="component" value="Unassembled WGS sequence"/>
</dbReference>
<dbReference type="InterPro" id="IPR011032">
    <property type="entry name" value="GroES-like_sf"/>
</dbReference>
<dbReference type="Pfam" id="PF08240">
    <property type="entry name" value="ADH_N"/>
    <property type="match status" value="1"/>
</dbReference>
<dbReference type="CDD" id="cd05289">
    <property type="entry name" value="MDR_like_2"/>
    <property type="match status" value="1"/>
</dbReference>
<feature type="domain" description="Enoyl reductase (ER)" evidence="1">
    <location>
        <begin position="13"/>
        <end position="310"/>
    </location>
</feature>
<keyword evidence="3" id="KW-1185">Reference proteome</keyword>
<protein>
    <submittedName>
        <fullName evidence="2">NADP-dependent oxidoreductase</fullName>
    </submittedName>
</protein>
<dbReference type="SUPFAM" id="SSF50129">
    <property type="entry name" value="GroES-like"/>
    <property type="match status" value="1"/>
</dbReference>
<proteinExistence type="predicted"/>
<sequence>MATMKRIQYHQYGGPEVMRLEDFEPARPGPGEILVRVRAAAANPMDWKIRNGDMKIMTGRSFPRGLGHDFAGVVEAVGDGVTRLAVGDAVLGGTGLKAAGAFAEMVVAEEKAVVKKPADLSFEQAAAIPTVGLTAFQAMTSRGKLQPGQTVFIHGCLGGVGRAAAQFASIRGASVGGSCRATAMRDAHDLGIDPVAEFDFDPTTLSGRFDLVFDTAGTLPIKAARTLLKPGGRIIDINPAPAKFARSALPGPYQVMIAKPVTQDLEEVAQAAGQGTLQLPIARTAPLTEAIAALTELERNRTPKGGKLIITVG</sequence>
<comment type="caution">
    <text evidence="2">The sequence shown here is derived from an EMBL/GenBank/DDBJ whole genome shotgun (WGS) entry which is preliminary data.</text>
</comment>
<accession>A0ABT5YUG7</accession>
<dbReference type="PANTHER" id="PTHR11695:SF294">
    <property type="entry name" value="RETICULON-4-INTERACTING PROTEIN 1, MITOCHONDRIAL"/>
    <property type="match status" value="1"/>
</dbReference>
<dbReference type="SMART" id="SM00829">
    <property type="entry name" value="PKS_ER"/>
    <property type="match status" value="1"/>
</dbReference>
<dbReference type="Gene3D" id="3.40.50.720">
    <property type="entry name" value="NAD(P)-binding Rossmann-like Domain"/>
    <property type="match status" value="1"/>
</dbReference>
<organism evidence="2 3">
    <name type="scientific">Streptantibioticus ferralitis</name>
    <dbReference type="NCBI Taxonomy" id="236510"/>
    <lineage>
        <taxon>Bacteria</taxon>
        <taxon>Bacillati</taxon>
        <taxon>Actinomycetota</taxon>
        <taxon>Actinomycetes</taxon>
        <taxon>Kitasatosporales</taxon>
        <taxon>Streptomycetaceae</taxon>
        <taxon>Streptantibioticus</taxon>
    </lineage>
</organism>
<name>A0ABT5YUG7_9ACTN</name>
<dbReference type="EMBL" id="JARHTQ010000002">
    <property type="protein sequence ID" value="MDF2255133.1"/>
    <property type="molecule type" value="Genomic_DNA"/>
</dbReference>
<dbReference type="InterPro" id="IPR050700">
    <property type="entry name" value="YIM1/Zinc_Alcohol_DH_Fams"/>
</dbReference>
<dbReference type="Pfam" id="PF13602">
    <property type="entry name" value="ADH_zinc_N_2"/>
    <property type="match status" value="1"/>
</dbReference>
<dbReference type="InterPro" id="IPR013154">
    <property type="entry name" value="ADH-like_N"/>
</dbReference>
<dbReference type="InterPro" id="IPR020843">
    <property type="entry name" value="ER"/>
</dbReference>